<dbReference type="AlphaFoldDB" id="A0A1F5KBE4"/>
<feature type="transmembrane region" description="Helical" evidence="1">
    <location>
        <begin position="73"/>
        <end position="98"/>
    </location>
</feature>
<feature type="transmembrane region" description="Helical" evidence="1">
    <location>
        <begin position="411"/>
        <end position="431"/>
    </location>
</feature>
<accession>A0A1F5KBE4</accession>
<feature type="transmembrane region" description="Helical" evidence="1">
    <location>
        <begin position="34"/>
        <end position="52"/>
    </location>
</feature>
<dbReference type="EMBL" id="MFDE01000025">
    <property type="protein sequence ID" value="OGE38256.1"/>
    <property type="molecule type" value="Genomic_DNA"/>
</dbReference>
<protein>
    <recommendedName>
        <fullName evidence="4">Membrane protein 6-pyruvoyl-tetrahydropterin synthase-related domain-containing protein</fullName>
    </recommendedName>
</protein>
<gene>
    <name evidence="2" type="ORF">A3F00_02940</name>
</gene>
<feature type="transmembrane region" description="Helical" evidence="1">
    <location>
        <begin position="345"/>
        <end position="361"/>
    </location>
</feature>
<evidence type="ECO:0008006" key="4">
    <source>
        <dbReference type="Google" id="ProtNLM"/>
    </source>
</evidence>
<feature type="transmembrane region" description="Helical" evidence="1">
    <location>
        <begin position="284"/>
        <end position="305"/>
    </location>
</feature>
<name>A0A1F5KBE4_9BACT</name>
<keyword evidence="1" id="KW-1133">Transmembrane helix</keyword>
<reference evidence="2 3" key="1">
    <citation type="journal article" date="2016" name="Nat. Commun.">
        <title>Thousands of microbial genomes shed light on interconnected biogeochemical processes in an aquifer system.</title>
        <authorList>
            <person name="Anantharaman K."/>
            <person name="Brown C.T."/>
            <person name="Hug L.A."/>
            <person name="Sharon I."/>
            <person name="Castelle C.J."/>
            <person name="Probst A.J."/>
            <person name="Thomas B.C."/>
            <person name="Singh A."/>
            <person name="Wilkins M.J."/>
            <person name="Karaoz U."/>
            <person name="Brodie E.L."/>
            <person name="Williams K.H."/>
            <person name="Hubbard S.S."/>
            <person name="Banfield J.F."/>
        </authorList>
    </citation>
    <scope>NUCLEOTIDE SEQUENCE [LARGE SCALE GENOMIC DNA]</scope>
</reference>
<feature type="transmembrane region" description="Helical" evidence="1">
    <location>
        <begin position="158"/>
        <end position="175"/>
    </location>
</feature>
<feature type="transmembrane region" description="Helical" evidence="1">
    <location>
        <begin position="438"/>
        <end position="459"/>
    </location>
</feature>
<feature type="transmembrane region" description="Helical" evidence="1">
    <location>
        <begin position="132"/>
        <end position="151"/>
    </location>
</feature>
<feature type="transmembrane region" description="Helical" evidence="1">
    <location>
        <begin position="7"/>
        <end position="28"/>
    </location>
</feature>
<organism evidence="2 3">
    <name type="scientific">Candidatus Daviesbacteria bacterium RIFCSPHIGHO2_12_FULL_37_11</name>
    <dbReference type="NCBI Taxonomy" id="1797777"/>
    <lineage>
        <taxon>Bacteria</taxon>
        <taxon>Candidatus Daviesiibacteriota</taxon>
    </lineage>
</organism>
<evidence type="ECO:0000256" key="1">
    <source>
        <dbReference type="SAM" id="Phobius"/>
    </source>
</evidence>
<keyword evidence="1" id="KW-0812">Transmembrane</keyword>
<feature type="transmembrane region" description="Helical" evidence="1">
    <location>
        <begin position="195"/>
        <end position="224"/>
    </location>
</feature>
<evidence type="ECO:0000313" key="3">
    <source>
        <dbReference type="Proteomes" id="UP000176527"/>
    </source>
</evidence>
<comment type="caution">
    <text evidence="2">The sequence shown here is derived from an EMBL/GenBank/DDBJ whole genome shotgun (WGS) entry which is preliminary data.</text>
</comment>
<proteinExistence type="predicted"/>
<keyword evidence="1" id="KW-0472">Membrane</keyword>
<feature type="transmembrane region" description="Helical" evidence="1">
    <location>
        <begin position="236"/>
        <end position="264"/>
    </location>
</feature>
<evidence type="ECO:0000313" key="2">
    <source>
        <dbReference type="EMBL" id="OGE38256.1"/>
    </source>
</evidence>
<feature type="transmembrane region" description="Helical" evidence="1">
    <location>
        <begin position="368"/>
        <end position="391"/>
    </location>
</feature>
<feature type="transmembrane region" description="Helical" evidence="1">
    <location>
        <begin position="922"/>
        <end position="942"/>
    </location>
</feature>
<sequence length="951" mass="108452">MLQVVRLATKFGPFIIFTNLIIVVFLIYSSHLGIAETLGNFLLFLTFFVLLLRKSSTQSEKSIQHQFSNRFYFLFYSGIIIAGLLVFRAIFSAGPAVWGDAPYFYPETFRVFFSEPFVWESRGRLGVVNDLYWIYPLMFIYNGLGTLAGVSNDLVIRLVFYFPAFFLSFISPWFLTKYFGFSPLVRMFSVITYALSTYFILIVDGGQVGVVLAYGLFPLALLQLHKLMALGTVKQFFASLGFFMLLIISDVRFAAIAIFTLISWFGFDHFTSSRKIKIQKLKPLFYLLFISFLLSIYWVVPAFSIEATTGSGIRSDLKLISILNAIFIFSPHWPFNEFGKIFPPPWYFAIIPLLIFSNIFFKKTKYSFILLSNFLFFAYLVKGETGFLGGIYAWVVDTLPLGGAFRDSTKFFAPLLLFSGILIGLSVENLAGVFKKKLFSKLIVCFVFTYLLILIYPAITGKMHGVLSGREFPGEMQVIADKVSSEKEFLRTVWVPERHPLGFNSEGKPALDAKTLIHLRPFASLNVGDSDLFNFLHNKQFLQWMDIFGVKYLIFSGDTRRVLPDLEKDKDWSNLLNLASNIEGLNRVNWDLNLPIYQTKSYKPRFFAVDKVFAVIGGDDIYQKLIDSNEKFSIGNQGFIFFEDGKFNPGSLQNVSSDSLVIMFNQKEEKDLIFSFLSEFFQTPMNAEKSQWALRGTGEYLKWKYELLVNGIPTHEFDYGKGIAFSSQPNEELIFKLKVLRESEYILALRYMSASGSGALRVSMLGLEEEIPKNASGRFNWYIKQVKLNEGSFDLTVKNTGGFQVVNTAALIPAADWENAGNLTNELLAKFQKENNIIELASLGSRDEVSYKMISPVEYDVDTLKNSWLIFSDNYHPGWSLKLEGEEMDVFPVYSAVNGFYVNKSGNKPAKVFFKEQDRLRIALSFSLASLSMLAVVSFWIYHIKRRKKSV</sequence>
<dbReference type="Proteomes" id="UP000176527">
    <property type="component" value="Unassembled WGS sequence"/>
</dbReference>